<reference evidence="1 2" key="2">
    <citation type="journal article" date="2022" name="Mol. Ecol. Resour.">
        <title>The genomes of chicory, endive, great burdock and yacon provide insights into Asteraceae paleo-polyploidization history and plant inulin production.</title>
        <authorList>
            <person name="Fan W."/>
            <person name="Wang S."/>
            <person name="Wang H."/>
            <person name="Wang A."/>
            <person name="Jiang F."/>
            <person name="Liu H."/>
            <person name="Zhao H."/>
            <person name="Xu D."/>
            <person name="Zhang Y."/>
        </authorList>
    </citation>
    <scope>NUCLEOTIDE SEQUENCE [LARGE SCALE GENOMIC DNA]</scope>
    <source>
        <strain evidence="2">cv. Punajuju</strain>
        <tissue evidence="1">Leaves</tissue>
    </source>
</reference>
<sequence length="213" mass="24325">MHISLIYSSISNPILVFLFSIDGVFGAPTKSTSEHSRVPARTKERLQKTTSYSASPSPLFLRGFHLYPWALTKENLILLEAWKTTDGAYVDYGEQTYGLFLELLVEYNAIEVVVSIYKSDDSRTCAKKGLIALEYYKILELYFTLLIRVMAVTVHKFGDYFPGTGDIRDIGYSKDVLHIDLSKQSWTAPYGITDTCYGELYLKLLMSWWIKLI</sequence>
<keyword evidence="2" id="KW-1185">Reference proteome</keyword>
<gene>
    <name evidence="1" type="ORF">L2E82_10444</name>
</gene>
<protein>
    <submittedName>
        <fullName evidence="1">Uncharacterized protein</fullName>
    </submittedName>
</protein>
<accession>A0ACB9GB87</accession>
<evidence type="ECO:0000313" key="1">
    <source>
        <dbReference type="EMBL" id="KAI3780463.1"/>
    </source>
</evidence>
<dbReference type="EMBL" id="CM042010">
    <property type="protein sequence ID" value="KAI3780463.1"/>
    <property type="molecule type" value="Genomic_DNA"/>
</dbReference>
<name>A0ACB9GB87_CICIN</name>
<organism evidence="1 2">
    <name type="scientific">Cichorium intybus</name>
    <name type="common">Chicory</name>
    <dbReference type="NCBI Taxonomy" id="13427"/>
    <lineage>
        <taxon>Eukaryota</taxon>
        <taxon>Viridiplantae</taxon>
        <taxon>Streptophyta</taxon>
        <taxon>Embryophyta</taxon>
        <taxon>Tracheophyta</taxon>
        <taxon>Spermatophyta</taxon>
        <taxon>Magnoliopsida</taxon>
        <taxon>eudicotyledons</taxon>
        <taxon>Gunneridae</taxon>
        <taxon>Pentapetalae</taxon>
        <taxon>asterids</taxon>
        <taxon>campanulids</taxon>
        <taxon>Asterales</taxon>
        <taxon>Asteraceae</taxon>
        <taxon>Cichorioideae</taxon>
        <taxon>Cichorieae</taxon>
        <taxon>Cichoriinae</taxon>
        <taxon>Cichorium</taxon>
    </lineage>
</organism>
<evidence type="ECO:0000313" key="2">
    <source>
        <dbReference type="Proteomes" id="UP001055811"/>
    </source>
</evidence>
<reference evidence="2" key="1">
    <citation type="journal article" date="2022" name="Mol. Ecol. Resour.">
        <title>The genomes of chicory, endive, great burdock and yacon provide insights into Asteraceae palaeo-polyploidization history and plant inulin production.</title>
        <authorList>
            <person name="Fan W."/>
            <person name="Wang S."/>
            <person name="Wang H."/>
            <person name="Wang A."/>
            <person name="Jiang F."/>
            <person name="Liu H."/>
            <person name="Zhao H."/>
            <person name="Xu D."/>
            <person name="Zhang Y."/>
        </authorList>
    </citation>
    <scope>NUCLEOTIDE SEQUENCE [LARGE SCALE GENOMIC DNA]</scope>
    <source>
        <strain evidence="2">cv. Punajuju</strain>
    </source>
</reference>
<dbReference type="Proteomes" id="UP001055811">
    <property type="component" value="Linkage Group LG02"/>
</dbReference>
<proteinExistence type="predicted"/>
<comment type="caution">
    <text evidence="1">The sequence shown here is derived from an EMBL/GenBank/DDBJ whole genome shotgun (WGS) entry which is preliminary data.</text>
</comment>